<dbReference type="PANTHER" id="PTHR43080">
    <property type="entry name" value="CBS DOMAIN-CONTAINING PROTEIN CBSX3, MITOCHONDRIAL"/>
    <property type="match status" value="1"/>
</dbReference>
<keyword evidence="1 2" id="KW-0129">CBS domain</keyword>
<evidence type="ECO:0000313" key="4">
    <source>
        <dbReference type="EMBL" id="MXO60480.1"/>
    </source>
</evidence>
<evidence type="ECO:0000256" key="1">
    <source>
        <dbReference type="ARBA" id="ARBA00023122"/>
    </source>
</evidence>
<dbReference type="CDD" id="cd04623">
    <property type="entry name" value="CBS_pair_bac_euk"/>
    <property type="match status" value="1"/>
</dbReference>
<evidence type="ECO:0000256" key="2">
    <source>
        <dbReference type="PROSITE-ProRule" id="PRU00703"/>
    </source>
</evidence>
<comment type="caution">
    <text evidence="4">The sequence shown here is derived from an EMBL/GenBank/DDBJ whole genome shotgun (WGS) entry which is preliminary data.</text>
</comment>
<dbReference type="InterPro" id="IPR000644">
    <property type="entry name" value="CBS_dom"/>
</dbReference>
<gene>
    <name evidence="4" type="ORF">GRI89_13120</name>
</gene>
<evidence type="ECO:0000313" key="5">
    <source>
        <dbReference type="Proteomes" id="UP000433652"/>
    </source>
</evidence>
<feature type="domain" description="CBS" evidence="3">
    <location>
        <begin position="76"/>
        <end position="131"/>
    </location>
</feature>
<dbReference type="RefSeq" id="WP_159796397.1">
    <property type="nucleotide sequence ID" value="NZ_WTYM01000052.1"/>
</dbReference>
<dbReference type="SMART" id="SM00116">
    <property type="entry name" value="CBS"/>
    <property type="match status" value="2"/>
</dbReference>
<dbReference type="Pfam" id="PF00571">
    <property type="entry name" value="CBS"/>
    <property type="match status" value="2"/>
</dbReference>
<dbReference type="InterPro" id="IPR051257">
    <property type="entry name" value="Diverse_CBS-Domain"/>
</dbReference>
<reference evidence="4 5" key="1">
    <citation type="submission" date="2019-12" db="EMBL/GenBank/DDBJ databases">
        <title>Genomic-based taxomic classification of the family Erythrobacteraceae.</title>
        <authorList>
            <person name="Xu L."/>
        </authorList>
    </citation>
    <scope>NUCLEOTIDE SEQUENCE [LARGE SCALE GENOMIC DNA]</scope>
    <source>
        <strain evidence="4 5">MCCC 1K01500</strain>
    </source>
</reference>
<dbReference type="PROSITE" id="PS51371">
    <property type="entry name" value="CBS"/>
    <property type="match status" value="2"/>
</dbReference>
<dbReference type="PANTHER" id="PTHR43080:SF2">
    <property type="entry name" value="CBS DOMAIN-CONTAINING PROTEIN"/>
    <property type="match status" value="1"/>
</dbReference>
<accession>A0A6I4SZ47</accession>
<keyword evidence="5" id="KW-1185">Reference proteome</keyword>
<dbReference type="OrthoDB" id="9807125at2"/>
<dbReference type="Gene3D" id="3.10.580.10">
    <property type="entry name" value="CBS-domain"/>
    <property type="match status" value="1"/>
</dbReference>
<evidence type="ECO:0000259" key="3">
    <source>
        <dbReference type="PROSITE" id="PS51371"/>
    </source>
</evidence>
<dbReference type="AlphaFoldDB" id="A0A6I4SZ47"/>
<dbReference type="EMBL" id="WTYM01000052">
    <property type="protein sequence ID" value="MXO60480.1"/>
    <property type="molecule type" value="Genomic_DNA"/>
</dbReference>
<proteinExistence type="predicted"/>
<name>A0A6I4SZ47_9SPHN</name>
<sequence length="143" mass="15888">MDIANLIARRDPSDIVCCSTTDRVRDAVKLLAERRIGAVPVLQNGQVVGIFSERDVLYRLAEEGAFCLDREVGEVMTAPPVTIEPSATADEALGLMTRRRIRHLPVMQETAMIGFISIGDIVKSRLDEITTEAEQMRQYIQTA</sequence>
<dbReference type="InterPro" id="IPR044725">
    <property type="entry name" value="CBSX3_CBS_dom"/>
</dbReference>
<dbReference type="Proteomes" id="UP000433652">
    <property type="component" value="Unassembled WGS sequence"/>
</dbReference>
<organism evidence="4 5">
    <name type="scientific">Croceibacterium salegens</name>
    <dbReference type="NCBI Taxonomy" id="1737568"/>
    <lineage>
        <taxon>Bacteria</taxon>
        <taxon>Pseudomonadati</taxon>
        <taxon>Pseudomonadota</taxon>
        <taxon>Alphaproteobacteria</taxon>
        <taxon>Sphingomonadales</taxon>
        <taxon>Erythrobacteraceae</taxon>
        <taxon>Croceibacterium</taxon>
    </lineage>
</organism>
<feature type="domain" description="CBS" evidence="3">
    <location>
        <begin position="10"/>
        <end position="66"/>
    </location>
</feature>
<dbReference type="InterPro" id="IPR046342">
    <property type="entry name" value="CBS_dom_sf"/>
</dbReference>
<protein>
    <submittedName>
        <fullName evidence="4">CBS domain-containing protein</fullName>
    </submittedName>
</protein>
<dbReference type="SUPFAM" id="SSF54631">
    <property type="entry name" value="CBS-domain pair"/>
    <property type="match status" value="1"/>
</dbReference>